<comment type="caution">
    <text evidence="5">The sequence shown here is derived from an EMBL/GenBank/DDBJ whole genome shotgun (WGS) entry which is preliminary data.</text>
</comment>
<dbReference type="InterPro" id="IPR036427">
    <property type="entry name" value="Bromodomain-like_sf"/>
</dbReference>
<evidence type="ECO:0000256" key="1">
    <source>
        <dbReference type="ARBA" id="ARBA00023117"/>
    </source>
</evidence>
<dbReference type="PRINTS" id="PR00503">
    <property type="entry name" value="BROMODOMAIN"/>
</dbReference>
<dbReference type="Pfam" id="PF00439">
    <property type="entry name" value="Bromodomain"/>
    <property type="match status" value="1"/>
</dbReference>
<feature type="region of interest" description="Disordered" evidence="3">
    <location>
        <begin position="197"/>
        <end position="240"/>
    </location>
</feature>
<dbReference type="PANTHER" id="PTHR15398:SF4">
    <property type="entry name" value="BROMODOMAIN-CONTAINING PROTEIN 8 ISOFORM X1"/>
    <property type="match status" value="1"/>
</dbReference>
<sequence>MSFHFSSRLSTTLTEVCTMHEHRAAHCSPSHFSTRDNLLLLYAILRHGLNDWTKVADATVESVLKITQPYRRMIAEASQGQPDAAALQMCESQFRTHLAPLACQQQYDSLVQEFSRVAGESQPDSSGVAERLAARVRKQYIEELEVQAQQNREEFKRMISDMKTIKQDRVETSRLKRKIADIMSRRKKRKLGPNQYLLLTDEPDGTMDIDSTPPTLPTVTKPATEQAATHNSASDAVRDRGSLHTIDTALLKAQSPASSPVAAPKREHTDTAAFRTPVELPPKSPLLNEPSSNPTVGDQIAVQDHSFPNTDTKPPSDQGISRESSPLPSPQADERLPTTTPSSPPIKAEPAANSPAPQAKEVTMLVQSPPADDRTTTTGSTSLVKAEPLEHQILPLSTKPSIQPSTGGGEEDDEEDDELADQRDKDRKQKNWKKLIGMIWREIANHRAGSFFAQPIRAQDAPGYYDIIKKPIDLKAIRLRIRDEKITTTDEFHRDILHMLQNALMYNAEDSEVYQMTLEMLDAAENDILTFKNSEAFSNRPPGTIL</sequence>
<dbReference type="GO" id="GO:0006325">
    <property type="term" value="P:chromatin organization"/>
    <property type="evidence" value="ECO:0007669"/>
    <property type="project" value="UniProtKB-ARBA"/>
</dbReference>
<dbReference type="AlphaFoldDB" id="A0A9W8B7M8"/>
<dbReference type="OrthoDB" id="1742084at2759"/>
<dbReference type="PROSITE" id="PS50014">
    <property type="entry name" value="BROMODOMAIN_2"/>
    <property type="match status" value="1"/>
</dbReference>
<evidence type="ECO:0000313" key="6">
    <source>
        <dbReference type="Proteomes" id="UP001151582"/>
    </source>
</evidence>
<reference evidence="5" key="1">
    <citation type="submission" date="2022-07" db="EMBL/GenBank/DDBJ databases">
        <title>Phylogenomic reconstructions and comparative analyses of Kickxellomycotina fungi.</title>
        <authorList>
            <person name="Reynolds N.K."/>
            <person name="Stajich J.E."/>
            <person name="Barry K."/>
            <person name="Grigoriev I.V."/>
            <person name="Crous P."/>
            <person name="Smith M.E."/>
        </authorList>
    </citation>
    <scope>NUCLEOTIDE SEQUENCE</scope>
    <source>
        <strain evidence="5">RSA 567</strain>
    </source>
</reference>
<gene>
    <name evidence="5" type="ORF">H4R34_002657</name>
</gene>
<feature type="compositionally biased region" description="Acidic residues" evidence="3">
    <location>
        <begin position="409"/>
        <end position="419"/>
    </location>
</feature>
<keyword evidence="6" id="KW-1185">Reference proteome</keyword>
<dbReference type="GO" id="GO:0035267">
    <property type="term" value="C:NuA4 histone acetyltransferase complex"/>
    <property type="evidence" value="ECO:0007669"/>
    <property type="project" value="TreeGrafter"/>
</dbReference>
<dbReference type="EMBL" id="JANBQB010000195">
    <property type="protein sequence ID" value="KAJ1979915.1"/>
    <property type="molecule type" value="Genomic_DNA"/>
</dbReference>
<evidence type="ECO:0000259" key="4">
    <source>
        <dbReference type="PROSITE" id="PS50014"/>
    </source>
</evidence>
<feature type="compositionally biased region" description="Polar residues" evidence="3">
    <location>
        <begin position="306"/>
        <end position="326"/>
    </location>
</feature>
<evidence type="ECO:0000313" key="5">
    <source>
        <dbReference type="EMBL" id="KAJ1979915.1"/>
    </source>
</evidence>
<name>A0A9W8B7M8_9FUNG</name>
<feature type="compositionally biased region" description="Polar residues" evidence="3">
    <location>
        <begin position="217"/>
        <end position="234"/>
    </location>
</feature>
<feature type="region of interest" description="Disordered" evidence="3">
    <location>
        <begin position="274"/>
        <end position="427"/>
    </location>
</feature>
<evidence type="ECO:0000256" key="3">
    <source>
        <dbReference type="SAM" id="MobiDB-lite"/>
    </source>
</evidence>
<dbReference type="PANTHER" id="PTHR15398">
    <property type="entry name" value="BROMODOMAIN-CONTAINING PROTEIN 8"/>
    <property type="match status" value="1"/>
</dbReference>
<dbReference type="Gene3D" id="1.20.920.10">
    <property type="entry name" value="Bromodomain-like"/>
    <property type="match status" value="1"/>
</dbReference>
<dbReference type="Proteomes" id="UP001151582">
    <property type="component" value="Unassembled WGS sequence"/>
</dbReference>
<keyword evidence="1 2" id="KW-0103">Bromodomain</keyword>
<dbReference type="InterPro" id="IPR001487">
    <property type="entry name" value="Bromodomain"/>
</dbReference>
<dbReference type="SMART" id="SM00297">
    <property type="entry name" value="BROMO"/>
    <property type="match status" value="1"/>
</dbReference>
<accession>A0A9W8B7M8</accession>
<dbReference type="SUPFAM" id="SSF47370">
    <property type="entry name" value="Bromodomain"/>
    <property type="match status" value="1"/>
</dbReference>
<feature type="domain" description="Bromo" evidence="4">
    <location>
        <begin position="444"/>
        <end position="514"/>
    </location>
</feature>
<protein>
    <recommendedName>
        <fullName evidence="4">Bromo domain-containing protein</fullName>
    </recommendedName>
</protein>
<evidence type="ECO:0000256" key="2">
    <source>
        <dbReference type="PROSITE-ProRule" id="PRU00035"/>
    </source>
</evidence>
<organism evidence="5 6">
    <name type="scientific">Dimargaris verticillata</name>
    <dbReference type="NCBI Taxonomy" id="2761393"/>
    <lineage>
        <taxon>Eukaryota</taxon>
        <taxon>Fungi</taxon>
        <taxon>Fungi incertae sedis</taxon>
        <taxon>Zoopagomycota</taxon>
        <taxon>Kickxellomycotina</taxon>
        <taxon>Dimargaritomycetes</taxon>
        <taxon>Dimargaritales</taxon>
        <taxon>Dimargaritaceae</taxon>
        <taxon>Dimargaris</taxon>
    </lineage>
</organism>
<proteinExistence type="predicted"/>